<feature type="domain" description="Lon N-terminal" evidence="6">
    <location>
        <begin position="196"/>
        <end position="423"/>
    </location>
</feature>
<evidence type="ECO:0000313" key="7">
    <source>
        <dbReference type="EMBL" id="PHZ07414.1"/>
    </source>
</evidence>
<evidence type="ECO:0000256" key="3">
    <source>
        <dbReference type="ARBA" id="ARBA00022833"/>
    </source>
</evidence>
<dbReference type="GO" id="GO:0008270">
    <property type="term" value="F:zinc ion binding"/>
    <property type="evidence" value="ECO:0007669"/>
    <property type="project" value="UniProtKB-KW"/>
</dbReference>
<dbReference type="SUPFAM" id="SSF57850">
    <property type="entry name" value="RING/U-box"/>
    <property type="match status" value="2"/>
</dbReference>
<dbReference type="STRING" id="1340429.A0A2G4SF61"/>
<feature type="domain" description="RING-type" evidence="5">
    <location>
        <begin position="110"/>
        <end position="148"/>
    </location>
</feature>
<dbReference type="InterPro" id="IPR017907">
    <property type="entry name" value="Znf_RING_CS"/>
</dbReference>
<feature type="domain" description="RING-type" evidence="5">
    <location>
        <begin position="13"/>
        <end position="56"/>
    </location>
</feature>
<dbReference type="Pfam" id="PF13445">
    <property type="entry name" value="zf-RING_UBOX"/>
    <property type="match status" value="2"/>
</dbReference>
<dbReference type="EMBL" id="KZ303877">
    <property type="protein sequence ID" value="PHZ07414.1"/>
    <property type="molecule type" value="Genomic_DNA"/>
</dbReference>
<dbReference type="PROSITE" id="PS51787">
    <property type="entry name" value="LON_N"/>
    <property type="match status" value="1"/>
</dbReference>
<dbReference type="InterPro" id="IPR001841">
    <property type="entry name" value="Znf_RING"/>
</dbReference>
<dbReference type="SMART" id="SM00464">
    <property type="entry name" value="LON"/>
    <property type="match status" value="1"/>
</dbReference>
<dbReference type="AlphaFoldDB" id="A0A2G4SF61"/>
<dbReference type="InterPro" id="IPR003111">
    <property type="entry name" value="Lon_prtase_N"/>
</dbReference>
<dbReference type="PANTHER" id="PTHR23327">
    <property type="entry name" value="RING FINGER PROTEIN 127"/>
    <property type="match status" value="1"/>
</dbReference>
<reference evidence="7 8" key="1">
    <citation type="journal article" date="2016" name="Proc. Natl. Acad. Sci. U.S.A.">
        <title>Lipid metabolic changes in an early divergent fungus govern the establishment of a mutualistic symbiosis with endobacteria.</title>
        <authorList>
            <person name="Lastovetsky O.A."/>
            <person name="Gaspar M.L."/>
            <person name="Mondo S.J."/>
            <person name="LaButti K.M."/>
            <person name="Sandor L."/>
            <person name="Grigoriev I.V."/>
            <person name="Henry S.A."/>
            <person name="Pawlowska T.E."/>
        </authorList>
    </citation>
    <scope>NUCLEOTIDE SEQUENCE [LARGE SCALE GENOMIC DNA]</scope>
    <source>
        <strain evidence="7 8">ATCC 52813</strain>
    </source>
</reference>
<keyword evidence="2 4" id="KW-0863">Zinc-finger</keyword>
<dbReference type="InterPro" id="IPR013083">
    <property type="entry name" value="Znf_RING/FYVE/PHD"/>
</dbReference>
<dbReference type="Proteomes" id="UP000242254">
    <property type="component" value="Unassembled WGS sequence"/>
</dbReference>
<evidence type="ECO:0008006" key="9">
    <source>
        <dbReference type="Google" id="ProtNLM"/>
    </source>
</evidence>
<accession>A0A2G4SF61</accession>
<evidence type="ECO:0000256" key="2">
    <source>
        <dbReference type="ARBA" id="ARBA00022771"/>
    </source>
</evidence>
<dbReference type="InterPro" id="IPR027370">
    <property type="entry name" value="Znf-RING_euk"/>
</dbReference>
<protein>
    <recommendedName>
        <fullName evidence="9">RING-type domain-containing protein</fullName>
    </recommendedName>
</protein>
<dbReference type="Gene3D" id="3.30.40.10">
    <property type="entry name" value="Zinc/RING finger domain, C3HC4 (zinc finger)"/>
    <property type="match status" value="2"/>
</dbReference>
<dbReference type="SUPFAM" id="SSF88697">
    <property type="entry name" value="PUA domain-like"/>
    <property type="match status" value="1"/>
</dbReference>
<sequence>MIQQTDLVQALTCLVCGNVLKDPITLSCGYTICSHCFPVVNPTAIKKSVFVCPIPHCDATTHLFGPELLHDATIIRLTYILQRSIPFSDANSSNKLNGNAMNSLIPILNCSSCHQTYADPTTTPCGHTFCKLCLLRHKIERNSCLSCSRPLPKYTNLMTQTPNYVLSHILKNFQLAGFIHYDYRETKHLNKLSLQEHDIPLFVSGKIIFPGQRCRLSFYPSSITNLILSLTSSSRYSNLCLVSIHRSHPEVAQFGTILQVINFEQSGDTVFLDVEATDRFKLEHHKEVDHLIADLDILLESDTQKMLEYYNMSFDQEALQTRLIQYTTDLAKAILQFIKHIGRPSTMSSQVLHAQTAGLLGPLWLENMQKIHGPLPTSDNPAAVCWWAASVLPVPSNSFYTLLRTISLLDRLELVISWMKELESQWKQCREQAMLAMLQVPQQEH</sequence>
<dbReference type="PROSITE" id="PS50089">
    <property type="entry name" value="ZF_RING_2"/>
    <property type="match status" value="2"/>
</dbReference>
<dbReference type="InterPro" id="IPR015947">
    <property type="entry name" value="PUA-like_sf"/>
</dbReference>
<dbReference type="InterPro" id="IPR046336">
    <property type="entry name" value="Lon_prtase_N_sf"/>
</dbReference>
<evidence type="ECO:0000256" key="4">
    <source>
        <dbReference type="PROSITE-ProRule" id="PRU00175"/>
    </source>
</evidence>
<dbReference type="GeneID" id="35440821"/>
<proteinExistence type="predicted"/>
<dbReference type="PROSITE" id="PS00518">
    <property type="entry name" value="ZF_RING_1"/>
    <property type="match status" value="1"/>
</dbReference>
<keyword evidence="8" id="KW-1185">Reference proteome</keyword>
<organism evidence="7 8">
    <name type="scientific">Rhizopus microsporus ATCC 52813</name>
    <dbReference type="NCBI Taxonomy" id="1340429"/>
    <lineage>
        <taxon>Eukaryota</taxon>
        <taxon>Fungi</taxon>
        <taxon>Fungi incertae sedis</taxon>
        <taxon>Mucoromycota</taxon>
        <taxon>Mucoromycotina</taxon>
        <taxon>Mucoromycetes</taxon>
        <taxon>Mucorales</taxon>
        <taxon>Mucorineae</taxon>
        <taxon>Rhizopodaceae</taxon>
        <taxon>Rhizopus</taxon>
    </lineage>
</organism>
<dbReference type="GO" id="GO:0061630">
    <property type="term" value="F:ubiquitin protein ligase activity"/>
    <property type="evidence" value="ECO:0007669"/>
    <property type="project" value="TreeGrafter"/>
</dbReference>
<evidence type="ECO:0000313" key="8">
    <source>
        <dbReference type="Proteomes" id="UP000242254"/>
    </source>
</evidence>
<keyword evidence="3" id="KW-0862">Zinc</keyword>
<dbReference type="SMART" id="SM00184">
    <property type="entry name" value="RING"/>
    <property type="match status" value="2"/>
</dbReference>
<name>A0A2G4SF61_RHIZD</name>
<evidence type="ECO:0000259" key="5">
    <source>
        <dbReference type="PROSITE" id="PS50089"/>
    </source>
</evidence>
<dbReference type="Gene3D" id="2.30.130.40">
    <property type="entry name" value="LON domain-like"/>
    <property type="match status" value="1"/>
</dbReference>
<gene>
    <name evidence="7" type="ORF">RHIMIDRAFT_242713</name>
</gene>
<dbReference type="RefSeq" id="XP_023461122.1">
    <property type="nucleotide sequence ID" value="XM_023609831.1"/>
</dbReference>
<evidence type="ECO:0000256" key="1">
    <source>
        <dbReference type="ARBA" id="ARBA00022723"/>
    </source>
</evidence>
<keyword evidence="1" id="KW-0479">Metal-binding</keyword>
<dbReference type="PANTHER" id="PTHR23327:SF42">
    <property type="entry name" value="LON PEPTIDASE N-TERMINAL DOMAIN AND RING FINGER PROTEIN C14F5.10C"/>
    <property type="match status" value="1"/>
</dbReference>
<evidence type="ECO:0000259" key="6">
    <source>
        <dbReference type="PROSITE" id="PS51787"/>
    </source>
</evidence>
<dbReference type="Pfam" id="PF02190">
    <property type="entry name" value="LON_substr_bdg"/>
    <property type="match status" value="1"/>
</dbReference>